<proteinExistence type="predicted"/>
<feature type="domain" description="Response regulatory" evidence="3">
    <location>
        <begin position="4"/>
        <end position="118"/>
    </location>
</feature>
<dbReference type="InterPro" id="IPR001789">
    <property type="entry name" value="Sig_transdc_resp-reg_receiver"/>
</dbReference>
<dbReference type="Pfam" id="PF00072">
    <property type="entry name" value="Response_reg"/>
    <property type="match status" value="1"/>
</dbReference>
<evidence type="ECO:0000256" key="1">
    <source>
        <dbReference type="ARBA" id="ARBA00022553"/>
    </source>
</evidence>
<comment type="caution">
    <text evidence="4">The sequence shown here is derived from an EMBL/GenBank/DDBJ whole genome shotgun (WGS) entry which is preliminary data.</text>
</comment>
<dbReference type="GO" id="GO:0000160">
    <property type="term" value="P:phosphorelay signal transduction system"/>
    <property type="evidence" value="ECO:0007669"/>
    <property type="project" value="InterPro"/>
</dbReference>
<dbReference type="Pfam" id="PF08665">
    <property type="entry name" value="PglZ"/>
    <property type="match status" value="1"/>
</dbReference>
<evidence type="ECO:0000313" key="4">
    <source>
        <dbReference type="EMBL" id="PAU95180.1"/>
    </source>
</evidence>
<sequence>MATRILWADDEIDQLKPHIIFLENKDFEVTPVTNGEDAITLIQEQPFDIVFLDEQMPGMDGLATLNRIKTIQAGLPVVMITKSEEESIMEDAIGGKISDYLIKPVNPNQIVLTVKRILERHRIRSEKFAQSYLRNFNEISGQIHEETGWEEWIEIYKQLTQWDIDLESGDESLRQVLADQYQEANKMFGRFVAQNYKSWLSQSTPQRPALSTDIVREYVLPHVKNGQTTLFLVIDCMRYDQWLMFQRLLNEDYAIDTDFYYSILPTATPYSRNAIFSGLFPLEIEDIYPRLWSQGEDESSLNQFEEELLKKQLGRKGIDKKVKYEKVLRTDEGRSIADNIHNYLQVPLSTFVYNFVDTLVHSRSDSDVLKEIAPDVPAFRSLTQTWFQHSTLYEIFKLLADEEVVIVVTSDHGAVRALRDTKVYGDRETSTSLRYKYGRNLSANDDAALIIEDPAEYKLPTPGHSNNYIIGKEDYYFVYPTNYHRYQNRYRDTFLHGGTSMEEMILPISTLRPKSML</sequence>
<dbReference type="EMBL" id="NSKE01000002">
    <property type="protein sequence ID" value="PAU95180.1"/>
    <property type="molecule type" value="Genomic_DNA"/>
</dbReference>
<protein>
    <submittedName>
        <fullName evidence="4">Response regulator</fullName>
    </submittedName>
</protein>
<name>A0A2A2GDC4_9BACT</name>
<dbReference type="RefSeq" id="WP_095605306.1">
    <property type="nucleotide sequence ID" value="NZ_NSKE01000002.1"/>
</dbReference>
<keyword evidence="5" id="KW-1185">Reference proteome</keyword>
<dbReference type="SMART" id="SM00448">
    <property type="entry name" value="REC"/>
    <property type="match status" value="1"/>
</dbReference>
<organism evidence="4 5">
    <name type="scientific">Fodinibius salipaludis</name>
    <dbReference type="NCBI Taxonomy" id="2032627"/>
    <lineage>
        <taxon>Bacteria</taxon>
        <taxon>Pseudomonadati</taxon>
        <taxon>Balneolota</taxon>
        <taxon>Balneolia</taxon>
        <taxon>Balneolales</taxon>
        <taxon>Balneolaceae</taxon>
        <taxon>Fodinibius</taxon>
    </lineage>
</organism>
<dbReference type="SUPFAM" id="SSF52172">
    <property type="entry name" value="CheY-like"/>
    <property type="match status" value="1"/>
</dbReference>
<dbReference type="PROSITE" id="PS50110">
    <property type="entry name" value="RESPONSE_REGULATORY"/>
    <property type="match status" value="1"/>
</dbReference>
<reference evidence="4 5" key="1">
    <citation type="submission" date="2017-08" db="EMBL/GenBank/DDBJ databases">
        <title>Aliifodinibius alkalisoli sp. nov., isolated from saline alkaline soil.</title>
        <authorList>
            <person name="Liu D."/>
            <person name="Zhang G."/>
        </authorList>
    </citation>
    <scope>NUCLEOTIDE SEQUENCE [LARGE SCALE GENOMIC DNA]</scope>
    <source>
        <strain evidence="4 5">WN023</strain>
    </source>
</reference>
<dbReference type="PANTHER" id="PTHR44591:SF3">
    <property type="entry name" value="RESPONSE REGULATORY DOMAIN-CONTAINING PROTEIN"/>
    <property type="match status" value="1"/>
</dbReference>
<dbReference type="CDD" id="cd00156">
    <property type="entry name" value="REC"/>
    <property type="match status" value="1"/>
</dbReference>
<gene>
    <name evidence="4" type="ORF">CK503_02995</name>
</gene>
<feature type="modified residue" description="4-aspartylphosphate" evidence="2">
    <location>
        <position position="53"/>
    </location>
</feature>
<evidence type="ECO:0000256" key="2">
    <source>
        <dbReference type="PROSITE-ProRule" id="PRU00169"/>
    </source>
</evidence>
<evidence type="ECO:0000259" key="3">
    <source>
        <dbReference type="PROSITE" id="PS50110"/>
    </source>
</evidence>
<dbReference type="InterPro" id="IPR050595">
    <property type="entry name" value="Bact_response_regulator"/>
</dbReference>
<dbReference type="Gene3D" id="3.40.50.2300">
    <property type="match status" value="1"/>
</dbReference>
<dbReference type="InterPro" id="IPR017850">
    <property type="entry name" value="Alkaline_phosphatase_core_sf"/>
</dbReference>
<dbReference type="InterPro" id="IPR011006">
    <property type="entry name" value="CheY-like_superfamily"/>
</dbReference>
<accession>A0A2A2GDC4</accession>
<dbReference type="SUPFAM" id="SSF53649">
    <property type="entry name" value="Alkaline phosphatase-like"/>
    <property type="match status" value="1"/>
</dbReference>
<dbReference type="PANTHER" id="PTHR44591">
    <property type="entry name" value="STRESS RESPONSE REGULATOR PROTEIN 1"/>
    <property type="match status" value="1"/>
</dbReference>
<dbReference type="AlphaFoldDB" id="A0A2A2GDC4"/>
<dbReference type="OrthoDB" id="9813025at2"/>
<dbReference type="Proteomes" id="UP000218831">
    <property type="component" value="Unassembled WGS sequence"/>
</dbReference>
<dbReference type="Gene3D" id="3.40.720.10">
    <property type="entry name" value="Alkaline Phosphatase, subunit A"/>
    <property type="match status" value="1"/>
</dbReference>
<keyword evidence="1 2" id="KW-0597">Phosphoprotein</keyword>
<evidence type="ECO:0000313" key="5">
    <source>
        <dbReference type="Proteomes" id="UP000218831"/>
    </source>
</evidence>